<dbReference type="GO" id="GO:0019185">
    <property type="term" value="C:snRNA-activating protein complex"/>
    <property type="evidence" value="ECO:0007669"/>
    <property type="project" value="TreeGrafter"/>
</dbReference>
<dbReference type="SUPFAM" id="SSF46689">
    <property type="entry name" value="Homeodomain-like"/>
    <property type="match status" value="3"/>
</dbReference>
<evidence type="ECO:0000256" key="1">
    <source>
        <dbReference type="ARBA" id="ARBA00023015"/>
    </source>
</evidence>
<feature type="compositionally biased region" description="Polar residues" evidence="5">
    <location>
        <begin position="514"/>
        <end position="523"/>
    </location>
</feature>
<dbReference type="InterPro" id="IPR017956">
    <property type="entry name" value="AT_hook_DNA-bd_motif"/>
</dbReference>
<sequence>MDVDATLDDGVEAKTDVFAQLKGMTEKALHANTAHQYALTKYAEQLTAELQEVEKLMDAVTSEDVDDEPDAEVQIPGATKATGLCPTSEFWNPESPFFEHASRRARYLSYTVDHPMKAKELEALAEAVRGENIRLQAYEAQKSGQDAAATFDIENNTEGINWTTVAERVSNVCTVKRTADQCRIRWLGDRHPRINHGEWSSNELEKLKGLVSTQLEVNNGKVDWVQVAKDLGTHPPRLLAEAVNLYGIDNWSLVARYVSEDATAGQCQGRYARAIDPSRKRGPWSDEEFERLKAAVAAYGNSWVEVAACIPGRTNEQCRERWTEHLSLSSANIVWSEADDQALMDAVNAMGNRWTAISAKLGNKATGHQCRARWEKLKRLREAAVAGPSSIASTSQQGAAPPAAISRPRGRPRKELAVPSTATDESETTPVPTIRPKPRPIGKGKGKEKAIEPPSHLPPSTSATESTSDAASVHAPILDSDGAKSTTNPKKRMVDDTAEEVPTRKRRKEWTEVTGFTHSSIQAPETPHKTSLRKGAKQVGRPRKTASRSTTTASATSASPSLPGEASEATEGTSATNAEETTPPAPRPKPRPRGRPKQVITQPDSEVATEAPSTADAFPELGSNEPGTNSITSSSHIANAEIHAALDGKPKPRQRGRPRKVLSPS</sequence>
<dbReference type="InterPro" id="IPR051575">
    <property type="entry name" value="Myb-like_DNA-bd"/>
</dbReference>
<dbReference type="PROSITE" id="PS51294">
    <property type="entry name" value="HTH_MYB"/>
    <property type="match status" value="2"/>
</dbReference>
<feature type="compositionally biased region" description="Low complexity" evidence="5">
    <location>
        <begin position="547"/>
        <end position="559"/>
    </location>
</feature>
<evidence type="ECO:0000259" key="6">
    <source>
        <dbReference type="PROSITE" id="PS50090"/>
    </source>
</evidence>
<feature type="compositionally biased region" description="Low complexity" evidence="5">
    <location>
        <begin position="460"/>
        <end position="472"/>
    </location>
</feature>
<dbReference type="InterPro" id="IPR001005">
    <property type="entry name" value="SANT/Myb"/>
</dbReference>
<feature type="domain" description="HTH myb-type" evidence="7">
    <location>
        <begin position="335"/>
        <end position="382"/>
    </location>
</feature>
<feature type="compositionally biased region" description="Polar residues" evidence="5">
    <location>
        <begin position="625"/>
        <end position="637"/>
    </location>
</feature>
<dbReference type="OrthoDB" id="2143914at2759"/>
<keyword evidence="2 8" id="KW-0238">DNA-binding</keyword>
<dbReference type="InterPro" id="IPR009057">
    <property type="entry name" value="Homeodomain-like_sf"/>
</dbReference>
<comment type="caution">
    <text evidence="8">The sequence shown here is derived from an EMBL/GenBank/DDBJ whole genome shotgun (WGS) entry which is preliminary data.</text>
</comment>
<dbReference type="Proteomes" id="UP001063166">
    <property type="component" value="Unassembled WGS sequence"/>
</dbReference>
<dbReference type="PRINTS" id="PR00929">
    <property type="entry name" value="ATHOOK"/>
</dbReference>
<feature type="domain" description="HTH myb-type" evidence="7">
    <location>
        <begin position="276"/>
        <end position="330"/>
    </location>
</feature>
<evidence type="ECO:0000313" key="9">
    <source>
        <dbReference type="Proteomes" id="UP001063166"/>
    </source>
</evidence>
<dbReference type="Pfam" id="PF00249">
    <property type="entry name" value="Myb_DNA-binding"/>
    <property type="match status" value="2"/>
</dbReference>
<dbReference type="PANTHER" id="PTHR46621">
    <property type="entry name" value="SNRNA-ACTIVATING PROTEIN COMPLEX SUBUNIT 4"/>
    <property type="match status" value="1"/>
</dbReference>
<keyword evidence="9" id="KW-1185">Reference proteome</keyword>
<dbReference type="AlphaFoldDB" id="A0A9P3UJP0"/>
<accession>A0A9P3UJP0</accession>
<dbReference type="CDD" id="cd00167">
    <property type="entry name" value="SANT"/>
    <property type="match status" value="3"/>
</dbReference>
<feature type="region of interest" description="Disordered" evidence="5">
    <location>
        <begin position="385"/>
        <end position="665"/>
    </location>
</feature>
<feature type="domain" description="Myb-like" evidence="6">
    <location>
        <begin position="335"/>
        <end position="378"/>
    </location>
</feature>
<feature type="domain" description="Myb-like" evidence="6">
    <location>
        <begin position="276"/>
        <end position="326"/>
    </location>
</feature>
<dbReference type="PROSITE" id="PS50090">
    <property type="entry name" value="MYB_LIKE"/>
    <property type="match status" value="2"/>
</dbReference>
<dbReference type="GO" id="GO:0042795">
    <property type="term" value="P:snRNA transcription by RNA polymerase II"/>
    <property type="evidence" value="ECO:0007669"/>
    <property type="project" value="TreeGrafter"/>
</dbReference>
<dbReference type="SMART" id="SM00384">
    <property type="entry name" value="AT_hook"/>
    <property type="match status" value="4"/>
</dbReference>
<evidence type="ECO:0000256" key="4">
    <source>
        <dbReference type="ARBA" id="ARBA00023242"/>
    </source>
</evidence>
<dbReference type="GO" id="GO:0042796">
    <property type="term" value="P:snRNA transcription by RNA polymerase III"/>
    <property type="evidence" value="ECO:0007669"/>
    <property type="project" value="TreeGrafter"/>
</dbReference>
<keyword evidence="1" id="KW-0805">Transcription regulation</keyword>
<dbReference type="GO" id="GO:0001006">
    <property type="term" value="F:RNA polymerase III type 3 promoter sequence-specific DNA binding"/>
    <property type="evidence" value="ECO:0007669"/>
    <property type="project" value="TreeGrafter"/>
</dbReference>
<organism evidence="8 9">
    <name type="scientific">Lyophyllum shimeji</name>
    <name type="common">Hon-shimeji</name>
    <name type="synonym">Tricholoma shimeji</name>
    <dbReference type="NCBI Taxonomy" id="47721"/>
    <lineage>
        <taxon>Eukaryota</taxon>
        <taxon>Fungi</taxon>
        <taxon>Dikarya</taxon>
        <taxon>Basidiomycota</taxon>
        <taxon>Agaricomycotina</taxon>
        <taxon>Agaricomycetes</taxon>
        <taxon>Agaricomycetidae</taxon>
        <taxon>Agaricales</taxon>
        <taxon>Tricholomatineae</taxon>
        <taxon>Lyophyllaceae</taxon>
        <taxon>Lyophyllum</taxon>
    </lineage>
</organism>
<evidence type="ECO:0000256" key="5">
    <source>
        <dbReference type="SAM" id="MobiDB-lite"/>
    </source>
</evidence>
<dbReference type="PANTHER" id="PTHR46621:SF1">
    <property type="entry name" value="SNRNA-ACTIVATING PROTEIN COMPLEX SUBUNIT 4"/>
    <property type="match status" value="1"/>
</dbReference>
<feature type="compositionally biased region" description="Polar residues" evidence="5">
    <location>
        <begin position="570"/>
        <end position="580"/>
    </location>
</feature>
<name>A0A9P3UJP0_LYOSH</name>
<dbReference type="SMART" id="SM00717">
    <property type="entry name" value="SANT"/>
    <property type="match status" value="4"/>
</dbReference>
<evidence type="ECO:0000256" key="2">
    <source>
        <dbReference type="ARBA" id="ARBA00023125"/>
    </source>
</evidence>
<feature type="compositionally biased region" description="Basic residues" evidence="5">
    <location>
        <begin position="651"/>
        <end position="665"/>
    </location>
</feature>
<evidence type="ECO:0000313" key="8">
    <source>
        <dbReference type="EMBL" id="GLB33565.1"/>
    </source>
</evidence>
<dbReference type="GO" id="GO:0000978">
    <property type="term" value="F:RNA polymerase II cis-regulatory region sequence-specific DNA binding"/>
    <property type="evidence" value="ECO:0007669"/>
    <property type="project" value="TreeGrafter"/>
</dbReference>
<proteinExistence type="predicted"/>
<dbReference type="Gene3D" id="1.10.10.60">
    <property type="entry name" value="Homeodomain-like"/>
    <property type="match status" value="4"/>
</dbReference>
<reference evidence="8" key="1">
    <citation type="submission" date="2022-07" db="EMBL/GenBank/DDBJ databases">
        <title>The genome of Lyophyllum shimeji provides insight into the initial evolution of ectomycorrhizal fungal genome.</title>
        <authorList>
            <person name="Kobayashi Y."/>
            <person name="Shibata T."/>
            <person name="Hirakawa H."/>
            <person name="Shigenobu S."/>
            <person name="Nishiyama T."/>
            <person name="Yamada A."/>
            <person name="Hasebe M."/>
            <person name="Kawaguchi M."/>
        </authorList>
    </citation>
    <scope>NUCLEOTIDE SEQUENCE</scope>
    <source>
        <strain evidence="8">AT787</strain>
    </source>
</reference>
<feature type="compositionally biased region" description="Basic residues" evidence="5">
    <location>
        <begin position="530"/>
        <end position="546"/>
    </location>
</feature>
<keyword evidence="3" id="KW-0804">Transcription</keyword>
<dbReference type="EMBL" id="BRPK01000001">
    <property type="protein sequence ID" value="GLB33565.1"/>
    <property type="molecule type" value="Genomic_DNA"/>
</dbReference>
<keyword evidence="4" id="KW-0539">Nucleus</keyword>
<gene>
    <name evidence="8" type="ORF">LshimejAT787_0104490</name>
</gene>
<feature type="compositionally biased region" description="Polar residues" evidence="5">
    <location>
        <begin position="420"/>
        <end position="431"/>
    </location>
</feature>
<evidence type="ECO:0000256" key="3">
    <source>
        <dbReference type="ARBA" id="ARBA00023163"/>
    </source>
</evidence>
<protein>
    <submittedName>
        <fullName evidence="8">Myb-like DNA-binding domain containing protein</fullName>
    </submittedName>
</protein>
<dbReference type="Pfam" id="PF13921">
    <property type="entry name" value="Myb_DNA-bind_6"/>
    <property type="match status" value="1"/>
</dbReference>
<evidence type="ECO:0000259" key="7">
    <source>
        <dbReference type="PROSITE" id="PS51294"/>
    </source>
</evidence>
<dbReference type="InterPro" id="IPR017930">
    <property type="entry name" value="Myb_dom"/>
</dbReference>